<dbReference type="InterPro" id="IPR016024">
    <property type="entry name" value="ARM-type_fold"/>
</dbReference>
<dbReference type="RefSeq" id="WP_147059369.1">
    <property type="nucleotide sequence ID" value="NZ_CP042437.1"/>
</dbReference>
<evidence type="ECO:0000313" key="1">
    <source>
        <dbReference type="EMBL" id="QEC79610.1"/>
    </source>
</evidence>
<dbReference type="Proteomes" id="UP000321362">
    <property type="component" value="Chromosome"/>
</dbReference>
<organism evidence="1 2">
    <name type="scientific">Mucilaginibacter ginsenosidivorax</name>
    <dbReference type="NCBI Taxonomy" id="862126"/>
    <lineage>
        <taxon>Bacteria</taxon>
        <taxon>Pseudomonadati</taxon>
        <taxon>Bacteroidota</taxon>
        <taxon>Sphingobacteriia</taxon>
        <taxon>Sphingobacteriales</taxon>
        <taxon>Sphingobacteriaceae</taxon>
        <taxon>Mucilaginibacter</taxon>
    </lineage>
</organism>
<sequence>MTKSELIERITSIIGKPKVLELSRILKDQQFALHDLIDITFHPDRAVAFRAVWILENIFLTDPESYLPDLEYMISRINEVKNPGCMRHYAKIMMHITDATVPASLRLKLEKINLEPVVEQLFDWMINPKVKVAVKVFAAYALYNLKDSFPWVKDELSAQMEFLMRNGSAAIQAGGKKILKGL</sequence>
<name>A0A5B8W6H3_9SPHI</name>
<keyword evidence="2" id="KW-1185">Reference proteome</keyword>
<gene>
    <name evidence="1" type="ORF">FSB76_28005</name>
</gene>
<dbReference type="EMBL" id="CP042437">
    <property type="protein sequence ID" value="QEC79610.1"/>
    <property type="molecule type" value="Genomic_DNA"/>
</dbReference>
<evidence type="ECO:0008006" key="3">
    <source>
        <dbReference type="Google" id="ProtNLM"/>
    </source>
</evidence>
<dbReference type="SUPFAM" id="SSF48371">
    <property type="entry name" value="ARM repeat"/>
    <property type="match status" value="1"/>
</dbReference>
<evidence type="ECO:0000313" key="2">
    <source>
        <dbReference type="Proteomes" id="UP000321362"/>
    </source>
</evidence>
<proteinExistence type="predicted"/>
<dbReference type="KEGG" id="mgk:FSB76_28005"/>
<reference evidence="1 2" key="1">
    <citation type="journal article" date="2013" name="J. Microbiol.">
        <title>Mucilaginibacter ginsenosidivorax sp. nov., with ginsenoside converting activity isolated from sediment.</title>
        <authorList>
            <person name="Kim J.K."/>
            <person name="Choi T.E."/>
            <person name="Liu Q.M."/>
            <person name="Park H.Y."/>
            <person name="Yi T.H."/>
            <person name="Yoon M.H."/>
            <person name="Kim S.C."/>
            <person name="Im W.T."/>
        </authorList>
    </citation>
    <scope>NUCLEOTIDE SEQUENCE [LARGE SCALE GENOMIC DNA]</scope>
    <source>
        <strain evidence="1 2">KHI28</strain>
    </source>
</reference>
<protein>
    <recommendedName>
        <fullName evidence="3">Adenylosuccinate lyase</fullName>
    </recommendedName>
</protein>
<dbReference type="OrthoDB" id="979487at2"/>
<accession>A0A5B8W6H3</accession>
<dbReference type="AlphaFoldDB" id="A0A5B8W6H3"/>